<dbReference type="Proteomes" id="UP000216339">
    <property type="component" value="Unassembled WGS sequence"/>
</dbReference>
<dbReference type="EMBL" id="MQWD01000001">
    <property type="protein sequence ID" value="PAP76685.1"/>
    <property type="molecule type" value="Genomic_DNA"/>
</dbReference>
<organism evidence="1 2">
    <name type="scientific">Rubrivirga marina</name>
    <dbReference type="NCBI Taxonomy" id="1196024"/>
    <lineage>
        <taxon>Bacteria</taxon>
        <taxon>Pseudomonadati</taxon>
        <taxon>Rhodothermota</taxon>
        <taxon>Rhodothermia</taxon>
        <taxon>Rhodothermales</taxon>
        <taxon>Rubricoccaceae</taxon>
        <taxon>Rubrivirga</taxon>
    </lineage>
</organism>
<reference evidence="1 2" key="1">
    <citation type="submission" date="2016-11" db="EMBL/GenBank/DDBJ databases">
        <title>Study of marine rhodopsin-containing bacteria.</title>
        <authorList>
            <person name="Yoshizawa S."/>
            <person name="Kumagai Y."/>
            <person name="Kogure K."/>
        </authorList>
    </citation>
    <scope>NUCLEOTIDE SEQUENCE [LARGE SCALE GENOMIC DNA]</scope>
    <source>
        <strain evidence="1 2">SAORIC-28</strain>
    </source>
</reference>
<evidence type="ECO:0000313" key="1">
    <source>
        <dbReference type="EMBL" id="PAP76685.1"/>
    </source>
</evidence>
<dbReference type="RefSeq" id="WP_095510347.1">
    <property type="nucleotide sequence ID" value="NZ_MQWD01000001.1"/>
</dbReference>
<gene>
    <name evidence="1" type="ORF">BSZ37_09655</name>
</gene>
<name>A0A271J158_9BACT</name>
<dbReference type="OrthoDB" id="1495187at2"/>
<evidence type="ECO:0000313" key="2">
    <source>
        <dbReference type="Proteomes" id="UP000216339"/>
    </source>
</evidence>
<comment type="caution">
    <text evidence="1">The sequence shown here is derived from an EMBL/GenBank/DDBJ whole genome shotgun (WGS) entry which is preliminary data.</text>
</comment>
<sequence length="87" mass="9633">MDPGLHVKQAINHLNKVLAYYPYVADGGEATVALTPEDWGVVADAFFHMDTPPEVFPDAIESYRMSDDRSEIQLQVQDGTLVRIQAG</sequence>
<proteinExistence type="predicted"/>
<dbReference type="AlphaFoldDB" id="A0A271J158"/>
<protein>
    <submittedName>
        <fullName evidence="1">Uncharacterized protein</fullName>
    </submittedName>
</protein>
<keyword evidence="2" id="KW-1185">Reference proteome</keyword>
<accession>A0A271J158</accession>